<keyword evidence="2 4" id="KW-0238">DNA-binding</keyword>
<evidence type="ECO:0000313" key="6">
    <source>
        <dbReference type="EMBL" id="OZM71337.1"/>
    </source>
</evidence>
<evidence type="ECO:0000256" key="3">
    <source>
        <dbReference type="ARBA" id="ARBA00023163"/>
    </source>
</evidence>
<evidence type="ECO:0000256" key="2">
    <source>
        <dbReference type="ARBA" id="ARBA00023125"/>
    </source>
</evidence>
<comment type="caution">
    <text evidence="6">The sequence shown here is derived from an EMBL/GenBank/DDBJ whole genome shotgun (WGS) entry which is preliminary data.</text>
</comment>
<protein>
    <recommendedName>
        <fullName evidence="5">HTH tetR-type domain-containing protein</fullName>
    </recommendedName>
</protein>
<keyword evidence="3" id="KW-0804">Transcription</keyword>
<evidence type="ECO:0000256" key="1">
    <source>
        <dbReference type="ARBA" id="ARBA00023015"/>
    </source>
</evidence>
<feature type="domain" description="HTH tetR-type" evidence="5">
    <location>
        <begin position="8"/>
        <end position="68"/>
    </location>
</feature>
<keyword evidence="7" id="KW-1185">Reference proteome</keyword>
<evidence type="ECO:0000256" key="4">
    <source>
        <dbReference type="PROSITE-ProRule" id="PRU00335"/>
    </source>
</evidence>
<dbReference type="AlphaFoldDB" id="A0A263D121"/>
<evidence type="ECO:0000259" key="5">
    <source>
        <dbReference type="PROSITE" id="PS50977"/>
    </source>
</evidence>
<dbReference type="EMBL" id="NKYE01000014">
    <property type="protein sequence ID" value="OZM71337.1"/>
    <property type="molecule type" value="Genomic_DNA"/>
</dbReference>
<name>A0A263D121_9PSEU</name>
<dbReference type="InterPro" id="IPR009057">
    <property type="entry name" value="Homeodomain-like_sf"/>
</dbReference>
<dbReference type="Pfam" id="PF00440">
    <property type="entry name" value="TetR_N"/>
    <property type="match status" value="1"/>
</dbReference>
<dbReference type="InParanoid" id="A0A263D121"/>
<dbReference type="InterPro" id="IPR036271">
    <property type="entry name" value="Tet_transcr_reg_TetR-rel_C_sf"/>
</dbReference>
<dbReference type="InterPro" id="IPR050109">
    <property type="entry name" value="HTH-type_TetR-like_transc_reg"/>
</dbReference>
<dbReference type="PANTHER" id="PTHR30055:SF234">
    <property type="entry name" value="HTH-TYPE TRANSCRIPTIONAL REGULATOR BETI"/>
    <property type="match status" value="1"/>
</dbReference>
<dbReference type="Gene3D" id="1.10.357.10">
    <property type="entry name" value="Tetracycline Repressor, domain 2"/>
    <property type="match status" value="1"/>
</dbReference>
<gene>
    <name evidence="6" type="ORF">CFN78_21370</name>
</gene>
<dbReference type="SUPFAM" id="SSF46689">
    <property type="entry name" value="Homeodomain-like"/>
    <property type="match status" value="1"/>
</dbReference>
<dbReference type="PRINTS" id="PR00455">
    <property type="entry name" value="HTHTETR"/>
</dbReference>
<dbReference type="SUPFAM" id="SSF48498">
    <property type="entry name" value="Tetracyclin repressor-like, C-terminal domain"/>
    <property type="match status" value="1"/>
</dbReference>
<dbReference type="GO" id="GO:0003700">
    <property type="term" value="F:DNA-binding transcription factor activity"/>
    <property type="evidence" value="ECO:0007669"/>
    <property type="project" value="TreeGrafter"/>
</dbReference>
<feature type="DNA-binding region" description="H-T-H motif" evidence="4">
    <location>
        <begin position="31"/>
        <end position="50"/>
    </location>
</feature>
<evidence type="ECO:0000313" key="7">
    <source>
        <dbReference type="Proteomes" id="UP000242444"/>
    </source>
</evidence>
<dbReference type="Proteomes" id="UP000242444">
    <property type="component" value="Unassembled WGS sequence"/>
</dbReference>
<sequence length="189" mass="20319">MVGGEMSAGRRGELVRVAFDLVASGGLEGLRLRQVAEGVGIDHSTLHHHFPTKQHLVEAVAEYATAQFHVTAPPAGPDPRFRLASHLDALLTLLRHRPELFVVTAELDLRARRDPAVRAALDRHESGWRTALAGVFVTAGRDDEAVAEATAETVIAAVKGVRLTPELAPAVFARLAAVWTDGTEATEEE</sequence>
<dbReference type="InterPro" id="IPR001647">
    <property type="entry name" value="HTH_TetR"/>
</dbReference>
<reference evidence="6 7" key="1">
    <citation type="submission" date="2017-07" db="EMBL/GenBank/DDBJ databases">
        <title>Amycolatopsis antarcticus sp. nov., isolated from the surface of an Antarcticus brown macroalga.</title>
        <authorList>
            <person name="Wang J."/>
            <person name="Leiva S."/>
            <person name="Huang J."/>
            <person name="Huang Y."/>
        </authorList>
    </citation>
    <scope>NUCLEOTIDE SEQUENCE [LARGE SCALE GENOMIC DNA]</scope>
    <source>
        <strain evidence="6 7">AU-G6</strain>
    </source>
</reference>
<keyword evidence="1" id="KW-0805">Transcription regulation</keyword>
<organism evidence="6 7">
    <name type="scientific">Amycolatopsis antarctica</name>
    <dbReference type="NCBI Taxonomy" id="1854586"/>
    <lineage>
        <taxon>Bacteria</taxon>
        <taxon>Bacillati</taxon>
        <taxon>Actinomycetota</taxon>
        <taxon>Actinomycetes</taxon>
        <taxon>Pseudonocardiales</taxon>
        <taxon>Pseudonocardiaceae</taxon>
        <taxon>Amycolatopsis</taxon>
    </lineage>
</organism>
<accession>A0A263D121</accession>
<dbReference type="PROSITE" id="PS50977">
    <property type="entry name" value="HTH_TETR_2"/>
    <property type="match status" value="1"/>
</dbReference>
<dbReference type="GO" id="GO:0000976">
    <property type="term" value="F:transcription cis-regulatory region binding"/>
    <property type="evidence" value="ECO:0007669"/>
    <property type="project" value="TreeGrafter"/>
</dbReference>
<proteinExistence type="predicted"/>
<dbReference type="PANTHER" id="PTHR30055">
    <property type="entry name" value="HTH-TYPE TRANSCRIPTIONAL REGULATOR RUTR"/>
    <property type="match status" value="1"/>
</dbReference>